<dbReference type="PANTHER" id="PTHR10587">
    <property type="entry name" value="GLYCOSYL TRANSFERASE-RELATED"/>
    <property type="match status" value="1"/>
</dbReference>
<dbReference type="GO" id="GO:0005975">
    <property type="term" value="P:carbohydrate metabolic process"/>
    <property type="evidence" value="ECO:0007669"/>
    <property type="project" value="InterPro"/>
</dbReference>
<dbReference type="PANTHER" id="PTHR10587:SF137">
    <property type="entry name" value="4-DEOXY-4-FORMAMIDO-L-ARABINOSE-PHOSPHOUNDECAPRENOL DEFORMYLASE ARND-RELATED"/>
    <property type="match status" value="1"/>
</dbReference>
<dbReference type="SUPFAM" id="SSF88713">
    <property type="entry name" value="Glycoside hydrolase/deacetylase"/>
    <property type="match status" value="1"/>
</dbReference>
<evidence type="ECO:0000259" key="1">
    <source>
        <dbReference type="PROSITE" id="PS51677"/>
    </source>
</evidence>
<comment type="caution">
    <text evidence="2">The sequence shown here is derived from an EMBL/GenBank/DDBJ whole genome shotgun (WGS) entry which is preliminary data.</text>
</comment>
<dbReference type="Pfam" id="PF01522">
    <property type="entry name" value="Polysacc_deac_1"/>
    <property type="match status" value="1"/>
</dbReference>
<dbReference type="CDD" id="cd10959">
    <property type="entry name" value="CE4_NodB_like_3"/>
    <property type="match status" value="1"/>
</dbReference>
<dbReference type="Proteomes" id="UP000295416">
    <property type="component" value="Unassembled WGS sequence"/>
</dbReference>
<dbReference type="InterPro" id="IPR002509">
    <property type="entry name" value="NODB_dom"/>
</dbReference>
<reference evidence="2 3" key="1">
    <citation type="submission" date="2019-03" db="EMBL/GenBank/DDBJ databases">
        <title>Genomic Encyclopedia of Type Strains, Phase IV (KMG-IV): sequencing the most valuable type-strain genomes for metagenomic binning, comparative biology and taxonomic classification.</title>
        <authorList>
            <person name="Goeker M."/>
        </authorList>
    </citation>
    <scope>NUCLEOTIDE SEQUENCE [LARGE SCALE GENOMIC DNA]</scope>
    <source>
        <strain evidence="2 3">DSM 19377</strain>
    </source>
</reference>
<dbReference type="OrthoDB" id="9812065at2"/>
<dbReference type="Gene3D" id="3.20.20.370">
    <property type="entry name" value="Glycoside hydrolase/deacetylase"/>
    <property type="match status" value="1"/>
</dbReference>
<protein>
    <submittedName>
        <fullName evidence="2">Peptidoglycan/xylan/chitin deacetylase (PgdA/CDA1 family)</fullName>
    </submittedName>
</protein>
<dbReference type="PROSITE" id="PS51677">
    <property type="entry name" value="NODB"/>
    <property type="match status" value="1"/>
</dbReference>
<feature type="domain" description="NodB homology" evidence="1">
    <location>
        <begin position="43"/>
        <end position="230"/>
    </location>
</feature>
<name>A0A4R2NFB7_9BACL</name>
<dbReference type="AlphaFoldDB" id="A0A4R2NFB7"/>
<sequence length="235" mass="26645">MRVLWLLLLILTVLLLFICYSILPTVIMRAFALGVFQRSKVPNKAALTFDDGPDPVYTPKLLDLCLEYKVKATFFVVGEHAAKHPEIIKRMQKEGHTIGIHHYRHLSNWFLSPWAVRRQCRQTADVIESITGIRPQYYRPPWGHLNLSVKWASAPFKIIMWSAILGDWRLGLGREKLKKRLLDNVNGGAVIVLHDCGVNPGADEEAPAMMLRALEEFLDEIGGQYNFVTIDALAG</sequence>
<dbReference type="GO" id="GO:0016810">
    <property type="term" value="F:hydrolase activity, acting on carbon-nitrogen (but not peptide) bonds"/>
    <property type="evidence" value="ECO:0007669"/>
    <property type="project" value="InterPro"/>
</dbReference>
<proteinExistence type="predicted"/>
<gene>
    <name evidence="2" type="ORF">EV207_15617</name>
</gene>
<keyword evidence="3" id="KW-1185">Reference proteome</keyword>
<dbReference type="RefSeq" id="WP_132748171.1">
    <property type="nucleotide sequence ID" value="NZ_SLXK01000056.1"/>
</dbReference>
<dbReference type="EMBL" id="SLXK01000056">
    <property type="protein sequence ID" value="TCP19981.1"/>
    <property type="molecule type" value="Genomic_DNA"/>
</dbReference>
<evidence type="ECO:0000313" key="3">
    <source>
        <dbReference type="Proteomes" id="UP000295416"/>
    </source>
</evidence>
<dbReference type="InterPro" id="IPR011330">
    <property type="entry name" value="Glyco_hydro/deAcase_b/a-brl"/>
</dbReference>
<accession>A0A4R2NFB7</accession>
<evidence type="ECO:0000313" key="2">
    <source>
        <dbReference type="EMBL" id="TCP19981.1"/>
    </source>
</evidence>
<dbReference type="InterPro" id="IPR050248">
    <property type="entry name" value="Polysacc_deacetylase_ArnD"/>
</dbReference>
<organism evidence="2 3">
    <name type="scientific">Scopulibacillus darangshiensis</name>
    <dbReference type="NCBI Taxonomy" id="442528"/>
    <lineage>
        <taxon>Bacteria</taxon>
        <taxon>Bacillati</taxon>
        <taxon>Bacillota</taxon>
        <taxon>Bacilli</taxon>
        <taxon>Bacillales</taxon>
        <taxon>Sporolactobacillaceae</taxon>
        <taxon>Scopulibacillus</taxon>
    </lineage>
</organism>